<dbReference type="InterPro" id="IPR001611">
    <property type="entry name" value="Leu-rich_rpt"/>
</dbReference>
<dbReference type="Pfam" id="PF13516">
    <property type="entry name" value="LRR_6"/>
    <property type="match status" value="2"/>
</dbReference>
<dbReference type="AlphaFoldDB" id="N1UES2"/>
<proteinExistence type="predicted"/>
<dbReference type="PANTHER" id="PTHR13318">
    <property type="entry name" value="PARTNER OF PAIRED, ISOFORM B-RELATED"/>
    <property type="match status" value="1"/>
</dbReference>
<dbReference type="SUPFAM" id="SSF52047">
    <property type="entry name" value="RNI-like"/>
    <property type="match status" value="1"/>
</dbReference>
<name>N1UES2_9LEPT</name>
<accession>N1UES2</accession>
<dbReference type="InterPro" id="IPR032675">
    <property type="entry name" value="LRR_dom_sf"/>
</dbReference>
<organism evidence="1 2">
    <name type="scientific">Leptospira weilii str. Ecochallenge</name>
    <dbReference type="NCBI Taxonomy" id="1049986"/>
    <lineage>
        <taxon>Bacteria</taxon>
        <taxon>Pseudomonadati</taxon>
        <taxon>Spirochaetota</taxon>
        <taxon>Spirochaetia</taxon>
        <taxon>Leptospirales</taxon>
        <taxon>Leptospiraceae</taxon>
        <taxon>Leptospira</taxon>
    </lineage>
</organism>
<dbReference type="Proteomes" id="UP000012249">
    <property type="component" value="Unassembled WGS sequence"/>
</dbReference>
<dbReference type="GO" id="GO:0031146">
    <property type="term" value="P:SCF-dependent proteasomal ubiquitin-dependent protein catabolic process"/>
    <property type="evidence" value="ECO:0007669"/>
    <property type="project" value="TreeGrafter"/>
</dbReference>
<evidence type="ECO:0000313" key="1">
    <source>
        <dbReference type="EMBL" id="EMY16429.1"/>
    </source>
</evidence>
<comment type="caution">
    <text evidence="1">The sequence shown here is derived from an EMBL/GenBank/DDBJ whole genome shotgun (WGS) entry which is preliminary data.</text>
</comment>
<gene>
    <name evidence="1" type="ORF">LEP1GSC043_4263</name>
</gene>
<reference evidence="1 2" key="1">
    <citation type="submission" date="2013-02" db="EMBL/GenBank/DDBJ databases">
        <authorList>
            <person name="Harkins D.M."/>
            <person name="Durkin A.S."/>
            <person name="Brinkac L.M."/>
            <person name="Haft D.H."/>
            <person name="Selengut J.D."/>
            <person name="Sanka R."/>
            <person name="DePew J."/>
            <person name="Purushe J."/>
            <person name="Haake D.A."/>
            <person name="Matsunaga J."/>
            <person name="Vinetz J.M."/>
            <person name="Sutton G.G."/>
            <person name="Nierman W.C."/>
            <person name="Fouts D.E."/>
        </authorList>
    </citation>
    <scope>NUCLEOTIDE SEQUENCE [LARGE SCALE GENOMIC DNA]</scope>
    <source>
        <strain evidence="1 2">Ecochallenge</strain>
    </source>
</reference>
<dbReference type="Gene3D" id="3.80.10.10">
    <property type="entry name" value="Ribonuclease Inhibitor"/>
    <property type="match status" value="1"/>
</dbReference>
<dbReference type="EMBL" id="AHMI02000018">
    <property type="protein sequence ID" value="EMY16429.1"/>
    <property type="molecule type" value="Genomic_DNA"/>
</dbReference>
<sequence length="176" mass="19882">MKTKWITILIICLAGTMGVFAEKSLKEKAYEYYSSISPEFKKYEAKLEPEKVSNLGMKEMDDEGMQYLTVFPNLRTLNISDSLITDEGLKQIFTLSKLDDLTVRRTKITNKGIEYVSKSKTITSLFLDEIQGIDDGCIPHLLKMKQLTTLELSGTDISEQGLKKLRKGLKASVTTQ</sequence>
<evidence type="ECO:0000313" key="2">
    <source>
        <dbReference type="Proteomes" id="UP000012249"/>
    </source>
</evidence>
<protein>
    <submittedName>
        <fullName evidence="1">Leucine rich repeat protein</fullName>
    </submittedName>
</protein>
<dbReference type="GO" id="GO:0019005">
    <property type="term" value="C:SCF ubiquitin ligase complex"/>
    <property type="evidence" value="ECO:0007669"/>
    <property type="project" value="TreeGrafter"/>
</dbReference>